<dbReference type="GO" id="GO:0005886">
    <property type="term" value="C:plasma membrane"/>
    <property type="evidence" value="ECO:0007669"/>
    <property type="project" value="UniProtKB-SubCell"/>
</dbReference>
<keyword evidence="5 7" id="KW-1133">Transmembrane helix</keyword>
<dbReference type="Pfam" id="PF00528">
    <property type="entry name" value="BPD_transp_1"/>
    <property type="match status" value="1"/>
</dbReference>
<dbReference type="PANTHER" id="PTHR30465:SF55">
    <property type="entry name" value="OLIGOPEPTIDE ABC TRANSPORTER, PERMEASE PROTEIN"/>
    <property type="match status" value="1"/>
</dbReference>
<evidence type="ECO:0000256" key="2">
    <source>
        <dbReference type="ARBA" id="ARBA00022448"/>
    </source>
</evidence>
<accession>X1EP51</accession>
<feature type="non-terminal residue" evidence="9">
    <location>
        <position position="1"/>
    </location>
</feature>
<evidence type="ECO:0000313" key="9">
    <source>
        <dbReference type="EMBL" id="GAH18894.1"/>
    </source>
</evidence>
<reference evidence="9" key="1">
    <citation type="journal article" date="2014" name="Front. Microbiol.">
        <title>High frequency of phylogenetically diverse reductive dehalogenase-homologous genes in deep subseafloor sedimentary metagenomes.</title>
        <authorList>
            <person name="Kawai M."/>
            <person name="Futagami T."/>
            <person name="Toyoda A."/>
            <person name="Takaki Y."/>
            <person name="Nishi S."/>
            <person name="Hori S."/>
            <person name="Arai W."/>
            <person name="Tsubouchi T."/>
            <person name="Morono Y."/>
            <person name="Uchiyama I."/>
            <person name="Ito T."/>
            <person name="Fujiyama A."/>
            <person name="Inagaki F."/>
            <person name="Takami H."/>
        </authorList>
    </citation>
    <scope>NUCLEOTIDE SEQUENCE</scope>
    <source>
        <strain evidence="9">Expedition CK06-06</strain>
    </source>
</reference>
<name>X1EP51_9ZZZZ</name>
<dbReference type="Gene3D" id="1.10.3720.10">
    <property type="entry name" value="MetI-like"/>
    <property type="match status" value="1"/>
</dbReference>
<dbReference type="PROSITE" id="PS50928">
    <property type="entry name" value="ABC_TM1"/>
    <property type="match status" value="1"/>
</dbReference>
<protein>
    <recommendedName>
        <fullName evidence="8">ABC transmembrane type-1 domain-containing protein</fullName>
    </recommendedName>
</protein>
<dbReference type="GO" id="GO:0055085">
    <property type="term" value="P:transmembrane transport"/>
    <property type="evidence" value="ECO:0007669"/>
    <property type="project" value="InterPro"/>
</dbReference>
<dbReference type="PANTHER" id="PTHR30465">
    <property type="entry name" value="INNER MEMBRANE ABC TRANSPORTER"/>
    <property type="match status" value="1"/>
</dbReference>
<comment type="caution">
    <text evidence="9">The sequence shown here is derived from an EMBL/GenBank/DDBJ whole genome shotgun (WGS) entry which is preliminary data.</text>
</comment>
<dbReference type="SUPFAM" id="SSF161098">
    <property type="entry name" value="MetI-like"/>
    <property type="match status" value="1"/>
</dbReference>
<keyword evidence="3" id="KW-1003">Cell membrane</keyword>
<evidence type="ECO:0000256" key="3">
    <source>
        <dbReference type="ARBA" id="ARBA00022475"/>
    </source>
</evidence>
<dbReference type="InterPro" id="IPR000515">
    <property type="entry name" value="MetI-like"/>
</dbReference>
<sequence>HQIMRLIVQGVTDEDYVKYAKIGNVNERTIYTRYVMRNAMLPQITRFALGFAMLFSGALVTEMVFAYPGLGMLAYRAILASDYNLLMGITTLSIIALTTSTLLMDLLNPLFDPRIRFR</sequence>
<feature type="transmembrane region" description="Helical" evidence="7">
    <location>
        <begin position="85"/>
        <end position="108"/>
    </location>
</feature>
<keyword evidence="2" id="KW-0813">Transport</keyword>
<dbReference type="CDD" id="cd06261">
    <property type="entry name" value="TM_PBP2"/>
    <property type="match status" value="1"/>
</dbReference>
<dbReference type="AlphaFoldDB" id="X1EP51"/>
<evidence type="ECO:0000256" key="1">
    <source>
        <dbReference type="ARBA" id="ARBA00004651"/>
    </source>
</evidence>
<dbReference type="EMBL" id="BARU01001548">
    <property type="protein sequence ID" value="GAH18894.1"/>
    <property type="molecule type" value="Genomic_DNA"/>
</dbReference>
<organism evidence="9">
    <name type="scientific">marine sediment metagenome</name>
    <dbReference type="NCBI Taxonomy" id="412755"/>
    <lineage>
        <taxon>unclassified sequences</taxon>
        <taxon>metagenomes</taxon>
        <taxon>ecological metagenomes</taxon>
    </lineage>
</organism>
<feature type="transmembrane region" description="Helical" evidence="7">
    <location>
        <begin position="47"/>
        <end position="65"/>
    </location>
</feature>
<evidence type="ECO:0000256" key="6">
    <source>
        <dbReference type="ARBA" id="ARBA00023136"/>
    </source>
</evidence>
<dbReference type="InterPro" id="IPR035906">
    <property type="entry name" value="MetI-like_sf"/>
</dbReference>
<evidence type="ECO:0000259" key="8">
    <source>
        <dbReference type="PROSITE" id="PS50928"/>
    </source>
</evidence>
<gene>
    <name evidence="9" type="ORF">S03H2_04014</name>
</gene>
<evidence type="ECO:0000256" key="4">
    <source>
        <dbReference type="ARBA" id="ARBA00022692"/>
    </source>
</evidence>
<evidence type="ECO:0000256" key="7">
    <source>
        <dbReference type="SAM" id="Phobius"/>
    </source>
</evidence>
<evidence type="ECO:0000256" key="5">
    <source>
        <dbReference type="ARBA" id="ARBA00022989"/>
    </source>
</evidence>
<keyword evidence="4 7" id="KW-0812">Transmembrane</keyword>
<keyword evidence="6 7" id="KW-0472">Membrane</keyword>
<feature type="domain" description="ABC transmembrane type-1" evidence="8">
    <location>
        <begin position="1"/>
        <end position="108"/>
    </location>
</feature>
<comment type="subcellular location">
    <subcellularLocation>
        <location evidence="1">Cell membrane</location>
        <topology evidence="1">Multi-pass membrane protein</topology>
    </subcellularLocation>
</comment>
<proteinExistence type="predicted"/>